<evidence type="ECO:0000313" key="9">
    <source>
        <dbReference type="EMBL" id="KAJ5079992.1"/>
    </source>
</evidence>
<dbReference type="InterPro" id="IPR024882">
    <property type="entry name" value="NUP58/p45/49"/>
</dbReference>
<evidence type="ECO:0000256" key="6">
    <source>
        <dbReference type="ARBA" id="ARBA00023132"/>
    </source>
</evidence>
<evidence type="ECO:0000313" key="10">
    <source>
        <dbReference type="Proteomes" id="UP001149090"/>
    </source>
</evidence>
<evidence type="ECO:0000256" key="4">
    <source>
        <dbReference type="ARBA" id="ARBA00022927"/>
    </source>
</evidence>
<keyword evidence="10" id="KW-1185">Reference proteome</keyword>
<keyword evidence="4" id="KW-0653">Protein transport</keyword>
<dbReference type="PANTHER" id="PTHR13437:SF2">
    <property type="entry name" value="NUCLEOPORIN P58_P45"/>
    <property type="match status" value="1"/>
</dbReference>
<comment type="subcellular location">
    <subcellularLocation>
        <location evidence="1">Nucleus</location>
        <location evidence="1">Nuclear pore complex</location>
    </subcellularLocation>
</comment>
<keyword evidence="8" id="KW-0175">Coiled coil</keyword>
<dbReference type="GO" id="GO:0017056">
    <property type="term" value="F:structural constituent of nuclear pore"/>
    <property type="evidence" value="ECO:0007669"/>
    <property type="project" value="InterPro"/>
</dbReference>
<evidence type="ECO:0000256" key="2">
    <source>
        <dbReference type="ARBA" id="ARBA00022448"/>
    </source>
</evidence>
<feature type="coiled-coil region" evidence="8">
    <location>
        <begin position="47"/>
        <end position="81"/>
    </location>
</feature>
<comment type="caution">
    <text evidence="9">The sequence shown here is derived from an EMBL/GenBank/DDBJ whole genome shotgun (WGS) entry which is preliminary data.</text>
</comment>
<proteinExistence type="predicted"/>
<evidence type="ECO:0000256" key="1">
    <source>
        <dbReference type="ARBA" id="ARBA00004567"/>
    </source>
</evidence>
<dbReference type="GO" id="GO:0005643">
    <property type="term" value="C:nuclear pore"/>
    <property type="evidence" value="ECO:0007669"/>
    <property type="project" value="UniProtKB-SubCell"/>
</dbReference>
<dbReference type="Proteomes" id="UP001149090">
    <property type="component" value="Unassembled WGS sequence"/>
</dbReference>
<dbReference type="GO" id="GO:0015031">
    <property type="term" value="P:protein transport"/>
    <property type="evidence" value="ECO:0007669"/>
    <property type="project" value="UniProtKB-KW"/>
</dbReference>
<evidence type="ECO:0000256" key="5">
    <source>
        <dbReference type="ARBA" id="ARBA00023010"/>
    </source>
</evidence>
<dbReference type="GO" id="GO:0008139">
    <property type="term" value="F:nuclear localization sequence binding"/>
    <property type="evidence" value="ECO:0007669"/>
    <property type="project" value="InterPro"/>
</dbReference>
<name>A0A9Q0RH88_ANAIG</name>
<protein>
    <submittedName>
        <fullName evidence="9">Nucleoporin p58/p45</fullName>
    </submittedName>
</protein>
<dbReference type="OrthoDB" id="2538017at2759"/>
<dbReference type="OMA" id="YERRAQH"/>
<keyword evidence="6" id="KW-0906">Nuclear pore complex</keyword>
<dbReference type="PANTHER" id="PTHR13437">
    <property type="entry name" value="NUCLEOPORIN P58/P45 NUCLEOPORIN-LIKE PROTEIN 1"/>
    <property type="match status" value="1"/>
</dbReference>
<dbReference type="GO" id="GO:0051028">
    <property type="term" value="P:mRNA transport"/>
    <property type="evidence" value="ECO:0007669"/>
    <property type="project" value="UniProtKB-KW"/>
</dbReference>
<evidence type="ECO:0000256" key="3">
    <source>
        <dbReference type="ARBA" id="ARBA00022816"/>
    </source>
</evidence>
<keyword evidence="5" id="KW-0811">Translocation</keyword>
<keyword evidence="2" id="KW-0813">Transport</keyword>
<sequence>MQQQQQQQQTQQQQIQQQQIQIVPNTRFEELPEPIQKHFLQFEQELEKQKETRIEVATKELKETVEQIEKFEESMENLGNAYNKDSVIVNQIKKENQQQAYETEEANRLLETLKNSSYREEPSQLSPYFEKLLEKIQSKMVEYNTIIEDIESFISSNSQQPFEQFLAQQTLPNPDSKTNARVVNPPKVIHDTIHSQYQKFMELVGKISFIHEQVDILREEFLRIFRHVFPNSPNPLDQPDQDDVENRAVPRFINLDQDNSPNLIQILPNSQFN</sequence>
<organism evidence="9 10">
    <name type="scientific">Anaeramoeba ignava</name>
    <name type="common">Anaerobic marine amoeba</name>
    <dbReference type="NCBI Taxonomy" id="1746090"/>
    <lineage>
        <taxon>Eukaryota</taxon>
        <taxon>Metamonada</taxon>
        <taxon>Anaeramoebidae</taxon>
        <taxon>Anaeramoeba</taxon>
    </lineage>
</organism>
<keyword evidence="3" id="KW-0509">mRNA transport</keyword>
<dbReference type="AlphaFoldDB" id="A0A9Q0RH88"/>
<dbReference type="Gene3D" id="6.10.140.1350">
    <property type="match status" value="1"/>
</dbReference>
<keyword evidence="7" id="KW-0539">Nucleus</keyword>
<gene>
    <name evidence="9" type="ORF">M0811_14271</name>
</gene>
<reference evidence="9" key="1">
    <citation type="submission" date="2022-10" db="EMBL/GenBank/DDBJ databases">
        <title>Novel sulphate-reducing endosymbionts in the free-living metamonad Anaeramoeba.</title>
        <authorList>
            <person name="Jerlstrom-Hultqvist J."/>
            <person name="Cepicka I."/>
            <person name="Gallot-Lavallee L."/>
            <person name="Salas-Leiva D."/>
            <person name="Curtis B.A."/>
            <person name="Zahonova K."/>
            <person name="Pipaliya S."/>
            <person name="Dacks J."/>
            <person name="Roger A.J."/>
        </authorList>
    </citation>
    <scope>NUCLEOTIDE SEQUENCE</scope>
    <source>
        <strain evidence="9">BMAN</strain>
    </source>
</reference>
<accession>A0A9Q0RH88</accession>
<evidence type="ECO:0000256" key="7">
    <source>
        <dbReference type="ARBA" id="ARBA00023242"/>
    </source>
</evidence>
<evidence type="ECO:0000256" key="8">
    <source>
        <dbReference type="SAM" id="Coils"/>
    </source>
</evidence>
<dbReference type="EMBL" id="JAPDFW010000018">
    <property type="protein sequence ID" value="KAJ5079992.1"/>
    <property type="molecule type" value="Genomic_DNA"/>
</dbReference>